<evidence type="ECO:0000256" key="4">
    <source>
        <dbReference type="ARBA" id="ARBA00022764"/>
    </source>
</evidence>
<dbReference type="Pfam" id="PF00345">
    <property type="entry name" value="PapD_N"/>
    <property type="match status" value="1"/>
</dbReference>
<evidence type="ECO:0000256" key="1">
    <source>
        <dbReference type="ARBA" id="ARBA00004418"/>
    </source>
</evidence>
<organism evidence="9 10">
    <name type="scientific">Citrobacter amalonaticus</name>
    <dbReference type="NCBI Taxonomy" id="35703"/>
    <lineage>
        <taxon>Bacteria</taxon>
        <taxon>Pseudomonadati</taxon>
        <taxon>Pseudomonadota</taxon>
        <taxon>Gammaproteobacteria</taxon>
        <taxon>Enterobacterales</taxon>
        <taxon>Enterobacteriaceae</taxon>
        <taxon>Citrobacter</taxon>
    </lineage>
</organism>
<evidence type="ECO:0000313" key="10">
    <source>
        <dbReference type="Proteomes" id="UP000862426"/>
    </source>
</evidence>
<sequence>MNGCPFFIKELLRKHILFLEFHVKISPALFICCVIAATCQFANASVSIGGTRLLYDGSKKEASLSVRNPDSAPYLIQSNIDNLDGNAQKPPFIITPPLYRLDGSKENMMRVILTGNLPQDRESMFWLRVKAIPSAPREKNTLQIAVATSIKLIYRPEALKGINVENESNKLVWHFSGNQLEIKNPTPCYINFNEIKVAGKKLAKVSYASPNSTTTFALPAGVTGGNVQYSVISDFGAVGDLHNASL</sequence>
<proteinExistence type="inferred from homology"/>
<dbReference type="InterPro" id="IPR008962">
    <property type="entry name" value="PapD-like_sf"/>
</dbReference>
<dbReference type="SUPFAM" id="SSF49354">
    <property type="entry name" value="PapD-like"/>
    <property type="match status" value="1"/>
</dbReference>
<dbReference type="GO" id="GO:0071555">
    <property type="term" value="P:cell wall organization"/>
    <property type="evidence" value="ECO:0007669"/>
    <property type="project" value="InterPro"/>
</dbReference>
<gene>
    <name evidence="9" type="ORF">JD854_RS15605</name>
</gene>
<dbReference type="PANTHER" id="PTHR30251:SF9">
    <property type="entry name" value="CHAPERONE PROTEIN CAF1M"/>
    <property type="match status" value="1"/>
</dbReference>
<dbReference type="Gene3D" id="2.60.40.10">
    <property type="entry name" value="Immunoglobulins"/>
    <property type="match status" value="2"/>
</dbReference>
<dbReference type="InterPro" id="IPR016148">
    <property type="entry name" value="Pili_assmbl_chaperone_C"/>
</dbReference>
<evidence type="ECO:0000256" key="3">
    <source>
        <dbReference type="ARBA" id="ARBA00022729"/>
    </source>
</evidence>
<dbReference type="PRINTS" id="PR00969">
    <property type="entry name" value="CHAPERONPILI"/>
</dbReference>
<comment type="similarity">
    <text evidence="2">Belongs to the periplasmic pilus chaperone family.</text>
</comment>
<feature type="domain" description="Pili assembly chaperone N-terminal" evidence="7">
    <location>
        <begin position="46"/>
        <end position="159"/>
    </location>
</feature>
<dbReference type="AlphaFoldDB" id="A0A9C7V2M0"/>
<keyword evidence="4" id="KW-0574">Periplasm</keyword>
<dbReference type="Proteomes" id="UP000862426">
    <property type="component" value="Unassembled WGS sequence"/>
</dbReference>
<comment type="caution">
    <text evidence="9">The sequence shown here is derived from an EMBL/GenBank/DDBJ whole genome shotgun (WGS) entry which is preliminary data.</text>
</comment>
<evidence type="ECO:0000259" key="7">
    <source>
        <dbReference type="Pfam" id="PF00345"/>
    </source>
</evidence>
<dbReference type="Pfam" id="PF02753">
    <property type="entry name" value="PapD_C"/>
    <property type="match status" value="1"/>
</dbReference>
<dbReference type="PANTHER" id="PTHR30251">
    <property type="entry name" value="PILUS ASSEMBLY CHAPERONE"/>
    <property type="match status" value="1"/>
</dbReference>
<evidence type="ECO:0000313" key="9">
    <source>
        <dbReference type="EMBL" id="HCD1256462.1"/>
    </source>
</evidence>
<dbReference type="InterPro" id="IPR001829">
    <property type="entry name" value="Pili_assmbl_chaperone_bac"/>
</dbReference>
<feature type="domain" description="Pili assembly chaperone C-terminal" evidence="8">
    <location>
        <begin position="182"/>
        <end position="238"/>
    </location>
</feature>
<keyword evidence="3" id="KW-0732">Signal</keyword>
<evidence type="ECO:0000256" key="5">
    <source>
        <dbReference type="ARBA" id="ARBA00023186"/>
    </source>
</evidence>
<dbReference type="InterPro" id="IPR050643">
    <property type="entry name" value="Periplasmic_pilus_chap"/>
</dbReference>
<reference evidence="9" key="1">
    <citation type="journal article" date="2018" name="Genome Biol.">
        <title>SKESA: strategic k-mer extension for scrupulous assemblies.</title>
        <authorList>
            <person name="Souvorov A."/>
            <person name="Agarwala R."/>
            <person name="Lipman D.J."/>
        </authorList>
    </citation>
    <scope>NUCLEOTIDE SEQUENCE</scope>
    <source>
        <strain evidence="9">CAV1698</strain>
    </source>
</reference>
<evidence type="ECO:0000259" key="8">
    <source>
        <dbReference type="Pfam" id="PF02753"/>
    </source>
</evidence>
<dbReference type="SUPFAM" id="SSF49584">
    <property type="entry name" value="Periplasmic chaperone C-domain"/>
    <property type="match status" value="1"/>
</dbReference>
<reference evidence="9" key="2">
    <citation type="submission" date="2022-05" db="EMBL/GenBank/DDBJ databases">
        <authorList>
            <consortium name="NCBI Pathogen Detection Project"/>
        </authorList>
    </citation>
    <scope>NUCLEOTIDE SEQUENCE</scope>
    <source>
        <strain evidence="9">CAV1698</strain>
    </source>
</reference>
<dbReference type="InterPro" id="IPR013783">
    <property type="entry name" value="Ig-like_fold"/>
</dbReference>
<dbReference type="EMBL" id="DACYAJ020000019">
    <property type="protein sequence ID" value="HCD1256462.1"/>
    <property type="molecule type" value="Genomic_DNA"/>
</dbReference>
<dbReference type="GO" id="GO:0030288">
    <property type="term" value="C:outer membrane-bounded periplasmic space"/>
    <property type="evidence" value="ECO:0007669"/>
    <property type="project" value="InterPro"/>
</dbReference>
<comment type="subcellular location">
    <subcellularLocation>
        <location evidence="1">Periplasm</location>
    </subcellularLocation>
</comment>
<name>A0A9C7V2M0_CITAM</name>
<evidence type="ECO:0000256" key="6">
    <source>
        <dbReference type="ARBA" id="ARBA00023319"/>
    </source>
</evidence>
<dbReference type="InterPro" id="IPR016147">
    <property type="entry name" value="Pili_assmbl_chaperone_N"/>
</dbReference>
<dbReference type="InterPro" id="IPR036316">
    <property type="entry name" value="Pili_assmbl_chap_C_dom_sf"/>
</dbReference>
<accession>A0A9C7V2M0</accession>
<keyword evidence="6" id="KW-0393">Immunoglobulin domain</keyword>
<evidence type="ECO:0000256" key="2">
    <source>
        <dbReference type="ARBA" id="ARBA00007399"/>
    </source>
</evidence>
<protein>
    <submittedName>
        <fullName evidence="9">Molecular chaperone</fullName>
    </submittedName>
</protein>
<keyword evidence="5" id="KW-0143">Chaperone</keyword>